<feature type="domain" description="Fibronectin type-III" evidence="10">
    <location>
        <begin position="488"/>
        <end position="583"/>
    </location>
</feature>
<proteinExistence type="predicted"/>
<dbReference type="GO" id="GO:0005576">
    <property type="term" value="C:extracellular region"/>
    <property type="evidence" value="ECO:0007669"/>
    <property type="project" value="UniProtKB-SubCell"/>
</dbReference>
<dbReference type="Gene3D" id="2.60.40.4070">
    <property type="match status" value="1"/>
</dbReference>
<dbReference type="PANTHER" id="PTHR11319">
    <property type="entry name" value="G PROTEIN-COUPLED RECEPTOR-RELATED"/>
    <property type="match status" value="1"/>
</dbReference>
<dbReference type="InterPro" id="IPR006558">
    <property type="entry name" value="LamG-like"/>
</dbReference>
<dbReference type="PANTHER" id="PTHR11319:SF35">
    <property type="entry name" value="OUTER MEMBRANE PROTEIN PMPC-RELATED"/>
    <property type="match status" value="1"/>
</dbReference>
<dbReference type="InterPro" id="IPR036116">
    <property type="entry name" value="FN3_sf"/>
</dbReference>
<evidence type="ECO:0000256" key="2">
    <source>
        <dbReference type="ARBA" id="ARBA00004442"/>
    </source>
</evidence>
<dbReference type="InterPro" id="IPR012334">
    <property type="entry name" value="Pectin_lyas_fold"/>
</dbReference>
<keyword evidence="8" id="KW-1015">Disulfide bond</keyword>
<dbReference type="InterPro" id="IPR003961">
    <property type="entry name" value="FN3_dom"/>
</dbReference>
<dbReference type="NCBIfam" id="NF041518">
    <property type="entry name" value="choice_anch_Q"/>
    <property type="match status" value="1"/>
</dbReference>
<evidence type="ECO:0000256" key="7">
    <source>
        <dbReference type="ARBA" id="ARBA00023136"/>
    </source>
</evidence>
<evidence type="ECO:0000256" key="9">
    <source>
        <dbReference type="ARBA" id="ARBA00023237"/>
    </source>
</evidence>
<dbReference type="PROSITE" id="PS00018">
    <property type="entry name" value="EF_HAND_1"/>
    <property type="match status" value="1"/>
</dbReference>
<dbReference type="SUPFAM" id="SSF49313">
    <property type="entry name" value="Cadherin-like"/>
    <property type="match status" value="2"/>
</dbReference>
<feature type="non-terminal residue" evidence="11">
    <location>
        <position position="1"/>
    </location>
</feature>
<evidence type="ECO:0000256" key="4">
    <source>
        <dbReference type="ARBA" id="ARBA00016512"/>
    </source>
</evidence>
<evidence type="ECO:0000256" key="5">
    <source>
        <dbReference type="ARBA" id="ARBA00022525"/>
    </source>
</evidence>
<accession>A0A381SKC3</accession>
<dbReference type="Pfam" id="PF18962">
    <property type="entry name" value="Por_Secre_tail"/>
    <property type="match status" value="1"/>
</dbReference>
<dbReference type="Pfam" id="PF13385">
    <property type="entry name" value="Laminin_G_3"/>
    <property type="match status" value="1"/>
</dbReference>
<name>A0A381SKC3_9ZZZZ</name>
<evidence type="ECO:0000259" key="10">
    <source>
        <dbReference type="PROSITE" id="PS50853"/>
    </source>
</evidence>
<dbReference type="InterPro" id="IPR011050">
    <property type="entry name" value="Pectin_lyase_fold/virulence"/>
</dbReference>
<dbReference type="InterPro" id="IPR003368">
    <property type="entry name" value="POMP_repeat"/>
</dbReference>
<comment type="subcellular location">
    <subcellularLocation>
        <location evidence="1">Cell envelope</location>
    </subcellularLocation>
    <subcellularLocation>
        <location evidence="2">Cell outer membrane</location>
    </subcellularLocation>
    <subcellularLocation>
        <location evidence="3">Secreted</location>
    </subcellularLocation>
</comment>
<dbReference type="InterPro" id="IPR006626">
    <property type="entry name" value="PbH1"/>
</dbReference>
<sequence>DDLGYINQNALELNQGSINDAAGNNMVLVLPEPDSTGSLSFNKALIIDGILPFVNSVTSLDSNGTYIFGDTIDIAMNFSEQVNVTQSPQLILETGSNDVSIPYLSGTGSTALVFRYIVESGHSSLDLGYETDSSLVLNGGSITDYAGNRSLLNLPEIGSTFSISGSSDIYVDGDVPSAPTNLIATPGLGKVDLTWIENTETDLAYYKVYADTVTNPSIYIGNGFVGQQKYSHSGISDGSIRYYRISAVDLAGNESEKTSTVFAMPHDPDNEQCLSFDGDNDYIDTPLASNLLPLSISVLFKPDVNSGEQSIVDSDIGGSYGQSVILGYVDGDNSVDVQYHNGYYNSPFTYSPDKWYHAVAVFDTGIVSLYMNGELVGNHTFTQSSPDGSNFRIGRHNSGDPQWFDGKIDEVIIWNDTLSLTEIQAINGNPLNIDLNENSDQYQSSTSLLGYWKFGESLGRTVYDISGNGNHATISGATWDSEAVDMVPPEMPEALVADAGNRHITLSWNKNQEEDLYQYLIYGGTEQFPSNIIARNSNPNDTTVVIDSLENGTTYYYRISALDYSGLESQKSLDVSAIPTPQKYEINQNGAGDFISIQSAINQSFDDDTLIVFSGIYYENIDLLGKALIIASEYFISGDTSHISSTIIDGQSNGSVITISNVNGLQIKLVGLTIRNGYAQYGGAIYSTNSSPLLESLIILNNNSTANGGALYLNGGNPNLSNITITNNSATAYGGAIYMQNNSSAILNKLTIDNNSAENGAGIAMSSSNPTITNLVLSNNNADSTGGAFAMYSNSNPGLYNMVIYNNYAGQYGGAIYSTNSSPTIGNSTIVDNQAEFHGGALSLSGGSNVEAMNSILYNNIPDQMYISDINDFLSISHSNVDAGIYGIGYSHETSSASASLVSWDSSNIDVEPLFNNINNHDYRLSDYSMAIGVGDISSSFSVDLNGVNRPAPQGTAPDLGAYENLRSVPDVWLTLVNDQFFMNEDSDLLFNPVSNDSIVNIHLVNLAILDSADHGSIEIMSDSTIIYQPNENYFGKDTIVYAFDNAERRDSALTIITIYMLDDDPPVITSSSTSFAVEDQIYNYSYDGYDPDIGTNRWRIENEPEWLTMSNDSIYGTPLEGDLDTSFLLIYSDSYFSDTLDVGIFVTTVNDPPVIKSPDSIIVDESEYYVYRAFAEDPEDSTLLWTFNNLPSWMNTTGDSTFGSPNEGAQDTSFKIIVSDGEYLDTVSVFVEVIPYNDLPVITSSDSLLATEDEFVSFNFAGYDPEGLPISWSVDHLPSWLSMEGDDVSGIPLEGDLDTMFTMFASDGLLNDSLEIDVYVNPVNDLPMITSHEIDTAFVDEYFVYYPSATDPEDSTLIWELYDGPPWMILVGDSIYGMVSRGSDDTFFTIIVSDGELADTMIVDLEVIDINYPPEITFVPLQGEYHNNINLSLHLYDFDDDELDYQISFTTDGVQWNEATTIEQSGDIGLDTMSIIWYSMNDLNGSFHPNVQLKVFAYDLQSDTLQTPNDTSSTYISDVFAIDNHIGSATGIMSLAQDEYYGDIRLTYSITDTTNDYYTVVLRYSLNDGNSWHLATLQDSLYNIGSLEYSDTLIWKSDDDLFNLDTNLLLELSISDGWQSSTSERILIHFDNQILPLLTEISPDTGEYMYWYDHIMLTFTGQMNLNSYSNGIMLRSNQRGELDYTAQFVQEGEIAHLTIYPQENYYAEEQIQVSINQQLRDIWNNPFDGNNNGDPDGAADHDSLSFSINILGDYDRSGLVDFEDLVSLQQNWWSDTTMLSHEVGPALGNPPYMQLQPDTLMNFEDLMVFVQMWNWSNGFENDGGRLAKSMIYDRYDANLSVVYPDRKIGQENDYLLLNFNLDSIRSIGSIGIEFSYDPEVIQFIDHSSRLDQSWTSLFHHDSINHRIMFQVTDLDEELRIQPLNKQFKFTFKKLMDADTEVEWMIDMRNRLGHVTQIFTQSYQFNTIAPLPEVYALHQNYPNPFNPTTTIRYDLPEDSNVRISIYNLLGQEVKLLSNKFEAAGYRSIRWHGKDNFNQDVSAGIYFLLMETNNFTTTRKLILLK</sequence>
<dbReference type="InterPro" id="IPR013783">
    <property type="entry name" value="Ig-like_fold"/>
</dbReference>
<dbReference type="SUPFAM" id="SSF49899">
    <property type="entry name" value="Concanavalin A-like lectins/glucanases"/>
    <property type="match status" value="1"/>
</dbReference>
<evidence type="ECO:0000256" key="8">
    <source>
        <dbReference type="ARBA" id="ARBA00023157"/>
    </source>
</evidence>
<dbReference type="InterPro" id="IPR059226">
    <property type="entry name" value="Choice_anch_Q_dom"/>
</dbReference>
<keyword evidence="9" id="KW-0998">Cell outer membrane</keyword>
<reference evidence="11" key="1">
    <citation type="submission" date="2018-05" db="EMBL/GenBank/DDBJ databases">
        <authorList>
            <person name="Lanie J.A."/>
            <person name="Ng W.-L."/>
            <person name="Kazmierczak K.M."/>
            <person name="Andrzejewski T.M."/>
            <person name="Davidsen T.M."/>
            <person name="Wayne K.J."/>
            <person name="Tettelin H."/>
            <person name="Glass J.I."/>
            <person name="Rusch D."/>
            <person name="Podicherti R."/>
            <person name="Tsui H.-C.T."/>
            <person name="Winkler M.E."/>
        </authorList>
    </citation>
    <scope>NUCLEOTIDE SEQUENCE</scope>
</reference>
<dbReference type="NCBIfam" id="TIGR01376">
    <property type="entry name" value="POMP_repeat"/>
    <property type="match status" value="1"/>
</dbReference>
<dbReference type="SMART" id="SM00560">
    <property type="entry name" value="LamGL"/>
    <property type="match status" value="1"/>
</dbReference>
<dbReference type="InterPro" id="IPR026444">
    <property type="entry name" value="Secre_tail"/>
</dbReference>
<dbReference type="SMART" id="SM00710">
    <property type="entry name" value="PbH1"/>
    <property type="match status" value="7"/>
</dbReference>
<dbReference type="SUPFAM" id="SSF49265">
    <property type="entry name" value="Fibronectin type III"/>
    <property type="match status" value="1"/>
</dbReference>
<evidence type="ECO:0000313" key="11">
    <source>
        <dbReference type="EMBL" id="SVA03801.1"/>
    </source>
</evidence>
<evidence type="ECO:0000256" key="1">
    <source>
        <dbReference type="ARBA" id="ARBA00004196"/>
    </source>
</evidence>
<dbReference type="InterPro" id="IPR015919">
    <property type="entry name" value="Cadherin-like_sf"/>
</dbReference>
<keyword evidence="7" id="KW-0472">Membrane</keyword>
<dbReference type="Gene3D" id="2.60.40.10">
    <property type="entry name" value="Immunoglobulins"/>
    <property type="match status" value="3"/>
</dbReference>
<gene>
    <name evidence="11" type="ORF">METZ01_LOCUS56655</name>
</gene>
<dbReference type="PROSITE" id="PS50853">
    <property type="entry name" value="FN3"/>
    <property type="match status" value="1"/>
</dbReference>
<protein>
    <recommendedName>
        <fullName evidence="4">Probable pectate lyase C</fullName>
    </recommendedName>
</protein>
<evidence type="ECO:0000256" key="3">
    <source>
        <dbReference type="ARBA" id="ARBA00004613"/>
    </source>
</evidence>
<dbReference type="Gene3D" id="2.60.120.200">
    <property type="match status" value="1"/>
</dbReference>
<dbReference type="InterPro" id="IPR018247">
    <property type="entry name" value="EF_Hand_1_Ca_BS"/>
</dbReference>
<dbReference type="CDD" id="cd00063">
    <property type="entry name" value="FN3"/>
    <property type="match status" value="1"/>
</dbReference>
<dbReference type="SUPFAM" id="SSF51126">
    <property type="entry name" value="Pectin lyase-like"/>
    <property type="match status" value="1"/>
</dbReference>
<dbReference type="SMART" id="SM00060">
    <property type="entry name" value="FN3"/>
    <property type="match status" value="2"/>
</dbReference>
<dbReference type="EMBL" id="UINC01003153">
    <property type="protein sequence ID" value="SVA03801.1"/>
    <property type="molecule type" value="Genomic_DNA"/>
</dbReference>
<keyword evidence="6" id="KW-0732">Signal</keyword>
<dbReference type="NCBIfam" id="TIGR04183">
    <property type="entry name" value="Por_Secre_tail"/>
    <property type="match status" value="1"/>
</dbReference>
<evidence type="ECO:0000256" key="6">
    <source>
        <dbReference type="ARBA" id="ARBA00022729"/>
    </source>
</evidence>
<keyword evidence="5" id="KW-0964">Secreted</keyword>
<dbReference type="Pfam" id="PF17963">
    <property type="entry name" value="Big_9"/>
    <property type="match status" value="1"/>
</dbReference>
<organism evidence="11">
    <name type="scientific">marine metagenome</name>
    <dbReference type="NCBI Taxonomy" id="408172"/>
    <lineage>
        <taxon>unclassified sequences</taxon>
        <taxon>metagenomes</taxon>
        <taxon>ecological metagenomes</taxon>
    </lineage>
</organism>
<dbReference type="GO" id="GO:0009279">
    <property type="term" value="C:cell outer membrane"/>
    <property type="evidence" value="ECO:0007669"/>
    <property type="project" value="UniProtKB-SubCell"/>
</dbReference>
<dbReference type="Gene3D" id="2.160.20.10">
    <property type="entry name" value="Single-stranded right-handed beta-helix, Pectin lyase-like"/>
    <property type="match status" value="1"/>
</dbReference>
<dbReference type="GO" id="GO:0005509">
    <property type="term" value="F:calcium ion binding"/>
    <property type="evidence" value="ECO:0007669"/>
    <property type="project" value="InterPro"/>
</dbReference>
<dbReference type="Pfam" id="PF02415">
    <property type="entry name" value="Chlam_PMP"/>
    <property type="match status" value="1"/>
</dbReference>
<dbReference type="InterPro" id="IPR013320">
    <property type="entry name" value="ConA-like_dom_sf"/>
</dbReference>